<keyword evidence="3" id="KW-1185">Reference proteome</keyword>
<name>E9HL72_DAPPU</name>
<dbReference type="eggNOG" id="ENOG502RTCK">
    <property type="taxonomic scope" value="Eukaryota"/>
</dbReference>
<dbReference type="AlphaFoldDB" id="E9HL72"/>
<dbReference type="PANTHER" id="PTHR47577">
    <property type="entry name" value="THAP DOMAIN-CONTAINING PROTEIN 6"/>
    <property type="match status" value="1"/>
</dbReference>
<dbReference type="InParanoid" id="E9HL72"/>
<organism evidence="2 3">
    <name type="scientific">Daphnia pulex</name>
    <name type="common">Water flea</name>
    <dbReference type="NCBI Taxonomy" id="6669"/>
    <lineage>
        <taxon>Eukaryota</taxon>
        <taxon>Metazoa</taxon>
        <taxon>Ecdysozoa</taxon>
        <taxon>Arthropoda</taxon>
        <taxon>Crustacea</taxon>
        <taxon>Branchiopoda</taxon>
        <taxon>Diplostraca</taxon>
        <taxon>Cladocera</taxon>
        <taxon>Anomopoda</taxon>
        <taxon>Daphniidae</taxon>
        <taxon>Daphnia</taxon>
    </lineage>
</organism>
<sequence length="235" mass="26136">MKVALAAQVLSQSVADALRHLRVKLKVSKFAGSEATEEYCRQFNKLFDILNSWNVNAKGDKEPLTKTNLEEKKKDLEDLTKFLRQLKLPNGRLVSVSKKKTCNGGVTPSLSSNCSILPVDNVSDDNSLSVDAEIMLDMEIFGSDNDFNNYDQFTDHCLAYIAGYLITKVEKAVKGPVQRSALFCNPEDPLDLSLANVAELRGKRAITIPSQSVFRLVQTAEQLFHSLIVQKLNTL</sequence>
<dbReference type="HOGENOM" id="CLU_1181244_0_0_1"/>
<dbReference type="Proteomes" id="UP000000305">
    <property type="component" value="Unassembled WGS sequence"/>
</dbReference>
<proteinExistence type="predicted"/>
<feature type="domain" description="Transposable element P transposase-like GTP-binding insertion" evidence="1">
    <location>
        <begin position="1"/>
        <end position="63"/>
    </location>
</feature>
<reference evidence="2 3" key="1">
    <citation type="journal article" date="2011" name="Science">
        <title>The ecoresponsive genome of Daphnia pulex.</title>
        <authorList>
            <person name="Colbourne J.K."/>
            <person name="Pfrender M.E."/>
            <person name="Gilbert D."/>
            <person name="Thomas W.K."/>
            <person name="Tucker A."/>
            <person name="Oakley T.H."/>
            <person name="Tokishita S."/>
            <person name="Aerts A."/>
            <person name="Arnold G.J."/>
            <person name="Basu M.K."/>
            <person name="Bauer D.J."/>
            <person name="Caceres C.E."/>
            <person name="Carmel L."/>
            <person name="Casola C."/>
            <person name="Choi J.H."/>
            <person name="Detter J.C."/>
            <person name="Dong Q."/>
            <person name="Dusheyko S."/>
            <person name="Eads B.D."/>
            <person name="Frohlich T."/>
            <person name="Geiler-Samerotte K.A."/>
            <person name="Gerlach D."/>
            <person name="Hatcher P."/>
            <person name="Jogdeo S."/>
            <person name="Krijgsveld J."/>
            <person name="Kriventseva E.V."/>
            <person name="Kultz D."/>
            <person name="Laforsch C."/>
            <person name="Lindquist E."/>
            <person name="Lopez J."/>
            <person name="Manak J.R."/>
            <person name="Muller J."/>
            <person name="Pangilinan J."/>
            <person name="Patwardhan R.P."/>
            <person name="Pitluck S."/>
            <person name="Pritham E.J."/>
            <person name="Rechtsteiner A."/>
            <person name="Rho M."/>
            <person name="Rogozin I.B."/>
            <person name="Sakarya O."/>
            <person name="Salamov A."/>
            <person name="Schaack S."/>
            <person name="Shapiro H."/>
            <person name="Shiga Y."/>
            <person name="Skalitzky C."/>
            <person name="Smith Z."/>
            <person name="Souvorov A."/>
            <person name="Sung W."/>
            <person name="Tang Z."/>
            <person name="Tsuchiya D."/>
            <person name="Tu H."/>
            <person name="Vos H."/>
            <person name="Wang M."/>
            <person name="Wolf Y.I."/>
            <person name="Yamagata H."/>
            <person name="Yamada T."/>
            <person name="Ye Y."/>
            <person name="Shaw J.R."/>
            <person name="Andrews J."/>
            <person name="Crease T.J."/>
            <person name="Tang H."/>
            <person name="Lucas S.M."/>
            <person name="Robertson H.M."/>
            <person name="Bork P."/>
            <person name="Koonin E.V."/>
            <person name="Zdobnov E.M."/>
            <person name="Grigoriev I.V."/>
            <person name="Lynch M."/>
            <person name="Boore J.L."/>
        </authorList>
    </citation>
    <scope>NUCLEOTIDE SEQUENCE [LARGE SCALE GENOMIC DNA]</scope>
</reference>
<evidence type="ECO:0000259" key="1">
    <source>
        <dbReference type="Pfam" id="PF21788"/>
    </source>
</evidence>
<accession>E9HL72</accession>
<gene>
    <name evidence="2" type="ORF">DAPPUDRAFT_261546</name>
</gene>
<dbReference type="EMBL" id="GL732676">
    <property type="protein sequence ID" value="EFX67514.1"/>
    <property type="molecule type" value="Genomic_DNA"/>
</dbReference>
<dbReference type="Pfam" id="PF21788">
    <property type="entry name" value="TNP-like_GBD"/>
    <property type="match status" value="1"/>
</dbReference>
<protein>
    <recommendedName>
        <fullName evidence="1">Transposable element P transposase-like GTP-binding insertion domain-containing protein</fullName>
    </recommendedName>
</protein>
<dbReference type="InterPro" id="IPR048366">
    <property type="entry name" value="TNP-like_GBD"/>
</dbReference>
<evidence type="ECO:0000313" key="3">
    <source>
        <dbReference type="Proteomes" id="UP000000305"/>
    </source>
</evidence>
<evidence type="ECO:0000313" key="2">
    <source>
        <dbReference type="EMBL" id="EFX67514.1"/>
    </source>
</evidence>
<dbReference type="STRING" id="6669.E9HL72"/>
<dbReference type="PANTHER" id="PTHR47577:SF2">
    <property type="entry name" value="THAP DOMAIN CONTAINING 9"/>
    <property type="match status" value="1"/>
</dbReference>
<dbReference type="OrthoDB" id="6775601at2759"/>
<dbReference type="KEGG" id="dpx:DAPPUDRAFT_261546"/>